<proteinExistence type="predicted"/>
<dbReference type="GO" id="GO:0019773">
    <property type="term" value="C:proteasome core complex, alpha-subunit complex"/>
    <property type="evidence" value="ECO:0007669"/>
    <property type="project" value="InterPro"/>
</dbReference>
<evidence type="ECO:0000256" key="1">
    <source>
        <dbReference type="ARBA" id="ARBA00022942"/>
    </source>
</evidence>
<dbReference type="AlphaFoldDB" id="R0KS36"/>
<keyword evidence="4" id="KW-1185">Reference proteome</keyword>
<sequence length="234" mass="26069">MSNNELYYKVFNSDGKIIQVEYGLEAVNNSLPIVILKNKNTIVCAAKKGITSKLDDEIHSCISQIYDNLYSAFTGFPADINYINMVSLNIASSQSYKFGFPITPDIIARDVADRMQKLLQSTGERSPAFGGAFFGFDGESPIISKTDMTGIVYRSYGVAVGEKHHKMIKYIEGHYNINISDQELYEIAAGALLESIGEDSGWQELEIAVLKKDGKLFYFNDSEIEKLLQSIAEK</sequence>
<evidence type="ECO:0000313" key="3">
    <source>
        <dbReference type="EMBL" id="EOB13022.1"/>
    </source>
</evidence>
<dbReference type="STRING" id="578461.R0KS36"/>
<dbReference type="GO" id="GO:0006511">
    <property type="term" value="P:ubiquitin-dependent protein catabolic process"/>
    <property type="evidence" value="ECO:0007669"/>
    <property type="project" value="InterPro"/>
</dbReference>
<feature type="domain" description="Proteasome alpha-type subunits" evidence="2">
    <location>
        <begin position="4"/>
        <end position="26"/>
    </location>
</feature>
<dbReference type="InterPro" id="IPR001353">
    <property type="entry name" value="Proteasome_sua/b"/>
</dbReference>
<accession>R0KS36</accession>
<dbReference type="SMART" id="SM00948">
    <property type="entry name" value="Proteasome_A_N"/>
    <property type="match status" value="1"/>
</dbReference>
<dbReference type="PANTHER" id="PTHR11599">
    <property type="entry name" value="PROTEASOME SUBUNIT ALPHA/BETA"/>
    <property type="match status" value="1"/>
</dbReference>
<dbReference type="Proteomes" id="UP000016927">
    <property type="component" value="Unassembled WGS sequence"/>
</dbReference>
<dbReference type="OMA" id="YGYDMPV"/>
<dbReference type="SUPFAM" id="SSF56235">
    <property type="entry name" value="N-terminal nucleophile aminohydrolases (Ntn hydrolases)"/>
    <property type="match status" value="1"/>
</dbReference>
<reference evidence="3 4" key="1">
    <citation type="journal article" date="2013" name="BMC Genomics">
        <title>Comparative genomics of parasitic silkworm microsporidia reveal an association between genome expansion and host adaptation.</title>
        <authorList>
            <person name="Pan G."/>
            <person name="Xu J."/>
            <person name="Li T."/>
            <person name="Xia Q."/>
            <person name="Liu S.L."/>
            <person name="Zhang G."/>
            <person name="Li S."/>
            <person name="Li C."/>
            <person name="Liu H."/>
            <person name="Yang L."/>
            <person name="Liu T."/>
            <person name="Zhang X."/>
            <person name="Wu Z."/>
            <person name="Fan W."/>
            <person name="Dang X."/>
            <person name="Xiang H."/>
            <person name="Tao M."/>
            <person name="Li Y."/>
            <person name="Hu J."/>
            <person name="Li Z."/>
            <person name="Lin L."/>
            <person name="Luo J."/>
            <person name="Geng L."/>
            <person name="Wang L."/>
            <person name="Long M."/>
            <person name="Wan Y."/>
            <person name="He N."/>
            <person name="Zhang Z."/>
            <person name="Lu C."/>
            <person name="Keeling P.J."/>
            <person name="Wang J."/>
            <person name="Xiang Z."/>
            <person name="Zhou Z."/>
        </authorList>
    </citation>
    <scope>NUCLEOTIDE SEQUENCE [LARGE SCALE GENOMIC DNA]</scope>
    <source>
        <strain evidence="4">CQ1 / CVCC 102059</strain>
    </source>
</reference>
<dbReference type="Pfam" id="PF00227">
    <property type="entry name" value="Proteasome"/>
    <property type="match status" value="1"/>
</dbReference>
<dbReference type="HOGENOM" id="CLU_035750_4_0_1"/>
<dbReference type="InterPro" id="IPR029055">
    <property type="entry name" value="Ntn_hydrolases_N"/>
</dbReference>
<dbReference type="OrthoDB" id="431557at2759"/>
<protein>
    <submittedName>
        <fullName evidence="3">Proteasome subunit alpha type7-like protein</fullName>
    </submittedName>
</protein>
<gene>
    <name evidence="3" type="primary">PSA7L</name>
    <name evidence="3" type="ORF">NBO_251g0001</name>
</gene>
<dbReference type="Gene3D" id="3.60.20.10">
    <property type="entry name" value="Glutamine Phosphoribosylpyrophosphate, subunit 1, domain 1"/>
    <property type="match status" value="1"/>
</dbReference>
<evidence type="ECO:0000259" key="2">
    <source>
        <dbReference type="SMART" id="SM00948"/>
    </source>
</evidence>
<keyword evidence="1 3" id="KW-0647">Proteasome</keyword>
<name>R0KS36_NOSB1</name>
<dbReference type="InterPro" id="IPR050115">
    <property type="entry name" value="Proteasome_alpha"/>
</dbReference>
<dbReference type="VEuPathDB" id="MicrosporidiaDB:NBO_251g0001"/>
<dbReference type="EMBL" id="KB909159">
    <property type="protein sequence ID" value="EOB13022.1"/>
    <property type="molecule type" value="Genomic_DNA"/>
</dbReference>
<dbReference type="InterPro" id="IPR000426">
    <property type="entry name" value="Proteasome_asu_N"/>
</dbReference>
<organism evidence="3 4">
    <name type="scientific">Nosema bombycis (strain CQ1 / CVCC 102059)</name>
    <name type="common">Microsporidian parasite</name>
    <name type="synonym">Pebrine of silkworm</name>
    <dbReference type="NCBI Taxonomy" id="578461"/>
    <lineage>
        <taxon>Eukaryota</taxon>
        <taxon>Fungi</taxon>
        <taxon>Fungi incertae sedis</taxon>
        <taxon>Microsporidia</taxon>
        <taxon>Nosematidae</taxon>
        <taxon>Nosema</taxon>
    </lineage>
</organism>
<evidence type="ECO:0000313" key="4">
    <source>
        <dbReference type="Proteomes" id="UP000016927"/>
    </source>
</evidence>